<gene>
    <name evidence="2" type="ORF">THMIRHAS_15060</name>
</gene>
<dbReference type="AlphaFoldDB" id="A0A6F8PVG8"/>
<dbReference type="EMBL" id="AP021889">
    <property type="protein sequence ID" value="BBP46133.1"/>
    <property type="molecule type" value="Genomic_DNA"/>
</dbReference>
<accession>A0A6F8PVG8</accession>
<feature type="transmembrane region" description="Helical" evidence="1">
    <location>
        <begin position="103"/>
        <end position="124"/>
    </location>
</feature>
<proteinExistence type="predicted"/>
<dbReference type="PANTHER" id="PTHR35867:SF1">
    <property type="entry name" value="PROTEIN RSEC"/>
    <property type="match status" value="1"/>
</dbReference>
<organism evidence="2 3">
    <name type="scientific">Thiosulfatimonas sediminis</name>
    <dbReference type="NCBI Taxonomy" id="2675054"/>
    <lineage>
        <taxon>Bacteria</taxon>
        <taxon>Pseudomonadati</taxon>
        <taxon>Pseudomonadota</taxon>
        <taxon>Gammaproteobacteria</taxon>
        <taxon>Thiotrichales</taxon>
        <taxon>Piscirickettsiaceae</taxon>
        <taxon>Thiosulfatimonas</taxon>
    </lineage>
</organism>
<sequence>MKQSNRTQALNGDASSSSVLTEAAQVVELQENEQGEHFALLQITPKNGCSGCASSGSCGTSALAKLFVSVKGKPIRVPNRIGAQLGEEVLVSMDESRLIKYSFMAYGLPLIGLLLGAICAQTLVNGGFSSDLSVSHKTPALVELVTVLGAACGMFSGWWITRKFYQPVLPEMHKMVINDEQHHEKK</sequence>
<keyword evidence="1" id="KW-0472">Membrane</keyword>
<name>A0A6F8PVG8_9GAMM</name>
<evidence type="ECO:0008006" key="4">
    <source>
        <dbReference type="Google" id="ProtNLM"/>
    </source>
</evidence>
<keyword evidence="1" id="KW-1133">Transmembrane helix</keyword>
<dbReference type="Pfam" id="PF04246">
    <property type="entry name" value="RseC_MucC"/>
    <property type="match status" value="1"/>
</dbReference>
<evidence type="ECO:0000313" key="2">
    <source>
        <dbReference type="EMBL" id="BBP46133.1"/>
    </source>
</evidence>
<keyword evidence="3" id="KW-1185">Reference proteome</keyword>
<keyword evidence="1" id="KW-0812">Transmembrane</keyword>
<dbReference type="RefSeq" id="WP_173272468.1">
    <property type="nucleotide sequence ID" value="NZ_AP021889.1"/>
</dbReference>
<evidence type="ECO:0000313" key="3">
    <source>
        <dbReference type="Proteomes" id="UP000501726"/>
    </source>
</evidence>
<dbReference type="KEGG" id="tse:THMIRHAS_15060"/>
<evidence type="ECO:0000256" key="1">
    <source>
        <dbReference type="SAM" id="Phobius"/>
    </source>
</evidence>
<feature type="transmembrane region" description="Helical" evidence="1">
    <location>
        <begin position="144"/>
        <end position="165"/>
    </location>
</feature>
<dbReference type="PANTHER" id="PTHR35867">
    <property type="entry name" value="PROTEIN RSEC"/>
    <property type="match status" value="1"/>
</dbReference>
<protein>
    <recommendedName>
        <fullName evidence="4">SoxR reducing system protein RseC</fullName>
    </recommendedName>
</protein>
<reference evidence="3" key="1">
    <citation type="submission" date="2019-11" db="EMBL/GenBank/DDBJ databases">
        <title>Isolation and characterization of two novel species in the genus Thiomicrorhabdus.</title>
        <authorList>
            <person name="Mochizuki J."/>
            <person name="Kojima H."/>
            <person name="Fukui M."/>
        </authorList>
    </citation>
    <scope>NUCLEOTIDE SEQUENCE [LARGE SCALE GENOMIC DNA]</scope>
    <source>
        <strain evidence="3">aks77</strain>
    </source>
</reference>
<dbReference type="Proteomes" id="UP000501726">
    <property type="component" value="Chromosome"/>
</dbReference>
<dbReference type="InterPro" id="IPR007359">
    <property type="entry name" value="SigmaE_reg_RseC_MucC"/>
</dbReference>